<dbReference type="InterPro" id="IPR026270">
    <property type="entry name" value="SRP72"/>
</dbReference>
<feature type="compositionally biased region" description="Basic and acidic residues" evidence="9">
    <location>
        <begin position="246"/>
        <end position="258"/>
    </location>
</feature>
<evidence type="ECO:0000259" key="10">
    <source>
        <dbReference type="Pfam" id="PF08492"/>
    </source>
</evidence>
<keyword evidence="5" id="KW-0963">Cytoplasm</keyword>
<dbReference type="GO" id="GO:0005783">
    <property type="term" value="C:endoplasmic reticulum"/>
    <property type="evidence" value="ECO:0007669"/>
    <property type="project" value="UniProtKB-SubCell"/>
</dbReference>
<proteinExistence type="inferred from homology"/>
<reference evidence="12" key="1">
    <citation type="submission" date="2022-11" db="UniProtKB">
        <authorList>
            <consortium name="WormBaseParasite"/>
        </authorList>
    </citation>
    <scope>IDENTIFICATION</scope>
</reference>
<dbReference type="InterPro" id="IPR013699">
    <property type="entry name" value="Signal_recog_part_SRP72_RNA-bd"/>
</dbReference>
<evidence type="ECO:0000256" key="9">
    <source>
        <dbReference type="SAM" id="MobiDB-lite"/>
    </source>
</evidence>
<dbReference type="InterPro" id="IPR011990">
    <property type="entry name" value="TPR-like_helical_dom_sf"/>
</dbReference>
<dbReference type="PANTHER" id="PTHR14094">
    <property type="entry name" value="SIGNAL RECOGNITION PARTICLE 72"/>
    <property type="match status" value="1"/>
</dbReference>
<evidence type="ECO:0000256" key="4">
    <source>
        <dbReference type="ARBA" id="ARBA00018350"/>
    </source>
</evidence>
<feature type="domain" description="Signal recognition particle SRP72 subunit RNA-binding" evidence="10">
    <location>
        <begin position="216"/>
        <end position="261"/>
    </location>
</feature>
<dbReference type="Gene3D" id="1.25.40.10">
    <property type="entry name" value="Tetratricopeptide repeat domain"/>
    <property type="match status" value="2"/>
</dbReference>
<accession>A0A914KJM0</accession>
<feature type="compositionally biased region" description="Basic residues" evidence="9">
    <location>
        <begin position="225"/>
        <end position="235"/>
    </location>
</feature>
<evidence type="ECO:0000256" key="3">
    <source>
        <dbReference type="ARBA" id="ARBA00007676"/>
    </source>
</evidence>
<keyword evidence="7" id="KW-0733">Signal recognition particle</keyword>
<evidence type="ECO:0000256" key="6">
    <source>
        <dbReference type="ARBA" id="ARBA00022824"/>
    </source>
</evidence>
<dbReference type="GO" id="GO:0006614">
    <property type="term" value="P:SRP-dependent cotranslational protein targeting to membrane"/>
    <property type="evidence" value="ECO:0007669"/>
    <property type="project" value="InterPro"/>
</dbReference>
<feature type="region of interest" description="Disordered" evidence="9">
    <location>
        <begin position="220"/>
        <end position="337"/>
    </location>
</feature>
<dbReference type="Proteomes" id="UP000887563">
    <property type="component" value="Unplaced"/>
</dbReference>
<feature type="compositionally biased region" description="Polar residues" evidence="9">
    <location>
        <begin position="287"/>
        <end position="297"/>
    </location>
</feature>
<evidence type="ECO:0000256" key="8">
    <source>
        <dbReference type="ARBA" id="ARBA00023274"/>
    </source>
</evidence>
<evidence type="ECO:0000256" key="2">
    <source>
        <dbReference type="ARBA" id="ARBA00004496"/>
    </source>
</evidence>
<organism evidence="11 12">
    <name type="scientific">Meloidogyne incognita</name>
    <name type="common">Southern root-knot nematode worm</name>
    <name type="synonym">Oxyuris incognita</name>
    <dbReference type="NCBI Taxonomy" id="6306"/>
    <lineage>
        <taxon>Eukaryota</taxon>
        <taxon>Metazoa</taxon>
        <taxon>Ecdysozoa</taxon>
        <taxon>Nematoda</taxon>
        <taxon>Chromadorea</taxon>
        <taxon>Rhabditida</taxon>
        <taxon>Tylenchina</taxon>
        <taxon>Tylenchomorpha</taxon>
        <taxon>Tylenchoidea</taxon>
        <taxon>Meloidogynidae</taxon>
        <taxon>Meloidogyninae</taxon>
        <taxon>Meloidogyne</taxon>
        <taxon>Meloidogyne incognita group</taxon>
    </lineage>
</organism>
<dbReference type="SUPFAM" id="SSF48452">
    <property type="entry name" value="TPR-like"/>
    <property type="match status" value="1"/>
</dbReference>
<dbReference type="AlphaFoldDB" id="A0A914KJM0"/>
<protein>
    <recommendedName>
        <fullName evidence="4">Signal recognition particle subunit SRP72</fullName>
    </recommendedName>
</protein>
<dbReference type="WBParaSite" id="Minc3s00024g01576">
    <property type="protein sequence ID" value="Minc3s00024g01576"/>
    <property type="gene ID" value="Minc3s00024g01576"/>
</dbReference>
<feature type="compositionally biased region" description="Basic residues" evidence="9">
    <location>
        <begin position="325"/>
        <end position="337"/>
    </location>
</feature>
<dbReference type="PANTHER" id="PTHR14094:SF9">
    <property type="entry name" value="SIGNAL RECOGNITION PARTICLE SUBUNIT SRP72"/>
    <property type="match status" value="1"/>
</dbReference>
<dbReference type="Pfam" id="PF08492">
    <property type="entry name" value="SRP72"/>
    <property type="match status" value="1"/>
</dbReference>
<keyword evidence="6" id="KW-0256">Endoplasmic reticulum</keyword>
<evidence type="ECO:0000256" key="1">
    <source>
        <dbReference type="ARBA" id="ARBA00004240"/>
    </source>
</evidence>
<comment type="subcellular location">
    <subcellularLocation>
        <location evidence="2">Cytoplasm</location>
    </subcellularLocation>
    <subcellularLocation>
        <location evidence="1">Endoplasmic reticulum</location>
    </subcellularLocation>
</comment>
<feature type="compositionally biased region" description="Low complexity" evidence="9">
    <location>
        <begin position="277"/>
        <end position="286"/>
    </location>
</feature>
<sequence>MTSQKIVEKASFDKAYNFYRNKNDKAAIGVLRKLNQDEPRVMELKAQIAYRMKDFEEAMNLLRKLLRTHSDEFDEIRRSNFIAVQARLHSQGNTQEVDLVSLDKFNLMFNASCHLIASGKLTEAHELLCKALEECRHSLTKEGLDEIAIKREEAPIRTQIAYVLKEMGNDKEALKIYLQVLKTKNLEWKLRASVLNNLQAGYEKFGKRWRAIKPKSELAKEQKVKKSLRKRKHRLPANYDPAIQPDPERWLPRQERTAYRKKMHKKFKDREIGKGTQGAAAATTSANIDYSTKSATVGTAPPPTSSSSQAPQKPAEGPRQQRPNQAKKIKKKKGGKW</sequence>
<dbReference type="GO" id="GO:0005786">
    <property type="term" value="C:signal recognition particle, endoplasmic reticulum targeting"/>
    <property type="evidence" value="ECO:0007669"/>
    <property type="project" value="UniProtKB-KW"/>
</dbReference>
<evidence type="ECO:0000256" key="5">
    <source>
        <dbReference type="ARBA" id="ARBA00022490"/>
    </source>
</evidence>
<evidence type="ECO:0000313" key="11">
    <source>
        <dbReference type="Proteomes" id="UP000887563"/>
    </source>
</evidence>
<dbReference type="Pfam" id="PF17004">
    <property type="entry name" value="SRP_TPR_like"/>
    <property type="match status" value="1"/>
</dbReference>
<name>A0A914KJM0_MELIC</name>
<dbReference type="InterPro" id="IPR031545">
    <property type="entry name" value="SRP72_TPR-like"/>
</dbReference>
<dbReference type="GO" id="GO:0043022">
    <property type="term" value="F:ribosome binding"/>
    <property type="evidence" value="ECO:0007669"/>
    <property type="project" value="TreeGrafter"/>
</dbReference>
<comment type="similarity">
    <text evidence="3">Belongs to the SRP72 family.</text>
</comment>
<evidence type="ECO:0000313" key="12">
    <source>
        <dbReference type="WBParaSite" id="Minc3s00024g01576"/>
    </source>
</evidence>
<keyword evidence="8" id="KW-0687">Ribonucleoprotein</keyword>
<keyword evidence="11" id="KW-1185">Reference proteome</keyword>
<dbReference type="InterPro" id="IPR019734">
    <property type="entry name" value="TPR_rpt"/>
</dbReference>
<evidence type="ECO:0000256" key="7">
    <source>
        <dbReference type="ARBA" id="ARBA00023135"/>
    </source>
</evidence>
<dbReference type="GO" id="GO:0008312">
    <property type="term" value="F:7S RNA binding"/>
    <property type="evidence" value="ECO:0007669"/>
    <property type="project" value="InterPro"/>
</dbReference>
<dbReference type="Pfam" id="PF13181">
    <property type="entry name" value="TPR_8"/>
    <property type="match status" value="1"/>
</dbReference>